<evidence type="ECO:0000313" key="3">
    <source>
        <dbReference type="EMBL" id="ASZ09260.1"/>
    </source>
</evidence>
<dbReference type="InterPro" id="IPR051319">
    <property type="entry name" value="Oligoribo/pAp-PDE_c-di-AMP_PDE"/>
</dbReference>
<dbReference type="InterPro" id="IPR003156">
    <property type="entry name" value="DHHA1_dom"/>
</dbReference>
<protein>
    <submittedName>
        <fullName evidence="3">Bifunctional oligoribonuclease/PAP phosphatase NrnA</fullName>
    </submittedName>
</protein>
<dbReference type="Gene3D" id="3.10.310.30">
    <property type="match status" value="1"/>
</dbReference>
<dbReference type="EMBL" id="CP023173">
    <property type="protein sequence ID" value="ASZ09260.1"/>
    <property type="molecule type" value="Genomic_DNA"/>
</dbReference>
<reference evidence="3 4" key="1">
    <citation type="submission" date="2017-08" db="EMBL/GenBank/DDBJ databases">
        <title>Complete Genome Sequence of Mesoplasma chauliocola.</title>
        <authorList>
            <person name="Knight T.F.Jr."/>
            <person name="Citino T."/>
        </authorList>
    </citation>
    <scope>NUCLEOTIDE SEQUENCE [LARGE SCALE GENOMIC DNA]</scope>
    <source>
        <strain evidence="3 4">CHPA-2</strain>
    </source>
</reference>
<feature type="domain" description="DDH" evidence="1">
    <location>
        <begin position="16"/>
        <end position="153"/>
    </location>
</feature>
<dbReference type="SUPFAM" id="SSF64182">
    <property type="entry name" value="DHH phosphoesterases"/>
    <property type="match status" value="1"/>
</dbReference>
<proteinExistence type="predicted"/>
<dbReference type="InterPro" id="IPR001667">
    <property type="entry name" value="DDH_dom"/>
</dbReference>
<evidence type="ECO:0000259" key="1">
    <source>
        <dbReference type="Pfam" id="PF01368"/>
    </source>
</evidence>
<dbReference type="Pfam" id="PF01368">
    <property type="entry name" value="DHH"/>
    <property type="match status" value="1"/>
</dbReference>
<feature type="domain" description="DHHA1" evidence="2">
    <location>
        <begin position="227"/>
        <end position="311"/>
    </location>
</feature>
<dbReference type="GO" id="GO:0003676">
    <property type="term" value="F:nucleic acid binding"/>
    <property type="evidence" value="ECO:0007669"/>
    <property type="project" value="InterPro"/>
</dbReference>
<dbReference type="STRING" id="1336232.GCA_000518825_01246"/>
<accession>A0A249SNQ6</accession>
<name>A0A249SNQ6_9MOLU</name>
<dbReference type="RefSeq" id="WP_036246685.1">
    <property type="nucleotide sequence ID" value="NZ_CP023173.1"/>
</dbReference>
<evidence type="ECO:0000313" key="4">
    <source>
        <dbReference type="Proteomes" id="UP000232229"/>
    </source>
</evidence>
<dbReference type="AlphaFoldDB" id="A0A249SNQ6"/>
<dbReference type="KEGG" id="mchc:CK556_02760"/>
<gene>
    <name evidence="3" type="ORF">CK556_02760</name>
</gene>
<dbReference type="Gene3D" id="3.90.1640.10">
    <property type="entry name" value="inorganic pyrophosphatase (n-terminal core)"/>
    <property type="match status" value="1"/>
</dbReference>
<dbReference type="Pfam" id="PF02272">
    <property type="entry name" value="DHHA1"/>
    <property type="match status" value="1"/>
</dbReference>
<dbReference type="PANTHER" id="PTHR47618:SF1">
    <property type="entry name" value="BIFUNCTIONAL OLIGORIBONUCLEASE AND PAP PHOSPHATASE NRNA"/>
    <property type="match status" value="1"/>
</dbReference>
<dbReference type="Proteomes" id="UP000232229">
    <property type="component" value="Chromosome"/>
</dbReference>
<organism evidence="3 4">
    <name type="scientific">Mesoplasma chauliocola</name>
    <dbReference type="NCBI Taxonomy" id="216427"/>
    <lineage>
        <taxon>Bacteria</taxon>
        <taxon>Bacillati</taxon>
        <taxon>Mycoplasmatota</taxon>
        <taxon>Mollicutes</taxon>
        <taxon>Entomoplasmatales</taxon>
        <taxon>Entomoplasmataceae</taxon>
        <taxon>Mesoplasma</taxon>
    </lineage>
</organism>
<sequence>MSIYKQIKEIIEKYQKIIILRHVIPDGDAYGSQLGLKELIKTNYPNKEVYAFGEEIEYLKHAGKPDQFKDEAIFKDALVIVTDCGNVERIDNQNYDKGAYLVKIDHHPDVTLYGNLSWVDVSYTSASEMIGDLAIQLGWKITPEAARVIYHGICTDSGRFLFGGLSARTFEVCAKLIDTGFDVFEMYKTMYKRSFPVLALQSELIASAKITDHKVGYVILPDELMKKYNLSYDENGKFSNLLKDIEGIDIWITFSIREDTRWRVEFRSNGIAVNYLAVKWGGGGHKMAAGAIIDNLEQAMQIVEDANQMIKDSENN</sequence>
<evidence type="ECO:0000259" key="2">
    <source>
        <dbReference type="Pfam" id="PF02272"/>
    </source>
</evidence>
<keyword evidence="4" id="KW-1185">Reference proteome</keyword>
<dbReference type="InterPro" id="IPR038763">
    <property type="entry name" value="DHH_sf"/>
</dbReference>
<dbReference type="PANTHER" id="PTHR47618">
    <property type="entry name" value="BIFUNCTIONAL OLIGORIBONUCLEASE AND PAP PHOSPHATASE NRNA"/>
    <property type="match status" value="1"/>
</dbReference>